<evidence type="ECO:0000256" key="3">
    <source>
        <dbReference type="ARBA" id="ARBA00023163"/>
    </source>
</evidence>
<dbReference type="PRINTS" id="PR00036">
    <property type="entry name" value="HTHLACI"/>
</dbReference>
<dbReference type="SUPFAM" id="SSF47413">
    <property type="entry name" value="lambda repressor-like DNA-binding domains"/>
    <property type="match status" value="1"/>
</dbReference>
<keyword evidence="6" id="KW-1185">Reference proteome</keyword>
<name>A0ABR7N877_9FIRM</name>
<accession>A0ABR7N877</accession>
<evidence type="ECO:0000259" key="4">
    <source>
        <dbReference type="PROSITE" id="PS50932"/>
    </source>
</evidence>
<dbReference type="GO" id="GO:0003677">
    <property type="term" value="F:DNA binding"/>
    <property type="evidence" value="ECO:0007669"/>
    <property type="project" value="UniProtKB-KW"/>
</dbReference>
<dbReference type="Proteomes" id="UP000657421">
    <property type="component" value="Unassembled WGS sequence"/>
</dbReference>
<protein>
    <submittedName>
        <fullName evidence="5">LacI family DNA-binding transcriptional regulator</fullName>
    </submittedName>
</protein>
<dbReference type="SUPFAM" id="SSF53822">
    <property type="entry name" value="Periplasmic binding protein-like I"/>
    <property type="match status" value="1"/>
</dbReference>
<organism evidence="5 6">
    <name type="scientific">Jingyaoa shaoxingensis</name>
    <dbReference type="NCBI Taxonomy" id="2763671"/>
    <lineage>
        <taxon>Bacteria</taxon>
        <taxon>Bacillati</taxon>
        <taxon>Bacillota</taxon>
        <taxon>Clostridia</taxon>
        <taxon>Lachnospirales</taxon>
        <taxon>Lachnospiraceae</taxon>
        <taxon>Jingyaoa</taxon>
    </lineage>
</organism>
<dbReference type="PANTHER" id="PTHR30146">
    <property type="entry name" value="LACI-RELATED TRANSCRIPTIONAL REPRESSOR"/>
    <property type="match status" value="1"/>
</dbReference>
<reference evidence="5 6" key="1">
    <citation type="submission" date="2020-08" db="EMBL/GenBank/DDBJ databases">
        <title>Genome public.</title>
        <authorList>
            <person name="Liu C."/>
            <person name="Sun Q."/>
        </authorList>
    </citation>
    <scope>NUCLEOTIDE SEQUENCE [LARGE SCALE GENOMIC DNA]</scope>
    <source>
        <strain evidence="5 6">NSJ-46</strain>
    </source>
</reference>
<dbReference type="CDD" id="cd06267">
    <property type="entry name" value="PBP1_LacI_sugar_binding-like"/>
    <property type="match status" value="1"/>
</dbReference>
<dbReference type="Pfam" id="PF00356">
    <property type="entry name" value="LacI"/>
    <property type="match status" value="1"/>
</dbReference>
<gene>
    <name evidence="5" type="ORF">H8716_05790</name>
</gene>
<feature type="domain" description="HTH lacI-type" evidence="4">
    <location>
        <begin position="3"/>
        <end position="58"/>
    </location>
</feature>
<dbReference type="PANTHER" id="PTHR30146:SF109">
    <property type="entry name" value="HTH-TYPE TRANSCRIPTIONAL REGULATOR GALS"/>
    <property type="match status" value="1"/>
</dbReference>
<dbReference type="Gene3D" id="1.10.260.40">
    <property type="entry name" value="lambda repressor-like DNA-binding domains"/>
    <property type="match status" value="1"/>
</dbReference>
<dbReference type="CDD" id="cd01392">
    <property type="entry name" value="HTH_LacI"/>
    <property type="match status" value="1"/>
</dbReference>
<dbReference type="InterPro" id="IPR010982">
    <property type="entry name" value="Lambda_DNA-bd_dom_sf"/>
</dbReference>
<keyword evidence="2 5" id="KW-0238">DNA-binding</keyword>
<evidence type="ECO:0000313" key="6">
    <source>
        <dbReference type="Proteomes" id="UP000657421"/>
    </source>
</evidence>
<evidence type="ECO:0000256" key="2">
    <source>
        <dbReference type="ARBA" id="ARBA00023125"/>
    </source>
</evidence>
<dbReference type="EMBL" id="JACRSZ010000004">
    <property type="protein sequence ID" value="MBC8572600.1"/>
    <property type="molecule type" value="Genomic_DNA"/>
</dbReference>
<evidence type="ECO:0000256" key="1">
    <source>
        <dbReference type="ARBA" id="ARBA00023015"/>
    </source>
</evidence>
<sequence length="341" mass="37946">MKVTIKDIAAAAGVSPATVSLVLNNRPSRIAEETRERIKKTAEELGYTPNSAAVLLKTNRSYTLGLLIPDIRNDYYGKYAKGMEDACQAKGWSAFFCTTNNNPLKERQYIETLHAKNVDGISIITTPSNQSALFLENRDLILSYGIPMVQMDMTGYRKPANAVISDHFKGGYMAARHLISLGHTEIAFITGPKFLEGSASRILGCKKAFEDAGLNWNPSLVFEGNYSYESGYVAIDNLISQKFTAVFAFNDLMAYGVYNSLDKYNLKIPDDISVVGYDDNFTSSIINPPLTTVYQPIYEMGQTTAEILIHAAEHPDHEPVVKEFDLQLIVRKSTRDIRNDI</sequence>
<dbReference type="RefSeq" id="WP_249307631.1">
    <property type="nucleotide sequence ID" value="NZ_JACRSZ010000004.1"/>
</dbReference>
<proteinExistence type="predicted"/>
<dbReference type="SMART" id="SM00354">
    <property type="entry name" value="HTH_LACI"/>
    <property type="match status" value="1"/>
</dbReference>
<dbReference type="PROSITE" id="PS00356">
    <property type="entry name" value="HTH_LACI_1"/>
    <property type="match status" value="1"/>
</dbReference>
<dbReference type="Pfam" id="PF13377">
    <property type="entry name" value="Peripla_BP_3"/>
    <property type="match status" value="1"/>
</dbReference>
<keyword evidence="1" id="KW-0805">Transcription regulation</keyword>
<keyword evidence="3" id="KW-0804">Transcription</keyword>
<dbReference type="InterPro" id="IPR028082">
    <property type="entry name" value="Peripla_BP_I"/>
</dbReference>
<comment type="caution">
    <text evidence="5">The sequence shown here is derived from an EMBL/GenBank/DDBJ whole genome shotgun (WGS) entry which is preliminary data.</text>
</comment>
<dbReference type="PROSITE" id="PS50932">
    <property type="entry name" value="HTH_LACI_2"/>
    <property type="match status" value="1"/>
</dbReference>
<dbReference type="InterPro" id="IPR046335">
    <property type="entry name" value="LacI/GalR-like_sensor"/>
</dbReference>
<dbReference type="InterPro" id="IPR000843">
    <property type="entry name" value="HTH_LacI"/>
</dbReference>
<evidence type="ECO:0000313" key="5">
    <source>
        <dbReference type="EMBL" id="MBC8572600.1"/>
    </source>
</evidence>
<dbReference type="Gene3D" id="3.40.50.2300">
    <property type="match status" value="2"/>
</dbReference>